<feature type="transmembrane region" description="Helical" evidence="1">
    <location>
        <begin position="93"/>
        <end position="114"/>
    </location>
</feature>
<feature type="transmembrane region" description="Helical" evidence="1">
    <location>
        <begin position="516"/>
        <end position="539"/>
    </location>
</feature>
<dbReference type="AlphaFoldDB" id="A0A098E9F5"/>
<feature type="transmembrane region" description="Helical" evidence="1">
    <location>
        <begin position="20"/>
        <end position="37"/>
    </location>
</feature>
<feature type="domain" description="DUF2070" evidence="2">
    <location>
        <begin position="7"/>
        <end position="532"/>
    </location>
</feature>
<evidence type="ECO:0000313" key="3">
    <source>
        <dbReference type="EMBL" id="CEG12156.1"/>
    </source>
</evidence>
<keyword evidence="1" id="KW-0472">Membrane</keyword>
<accession>A0A098E9F5</accession>
<keyword evidence="1" id="KW-0812">Transmembrane</keyword>
<dbReference type="InterPro" id="IPR019204">
    <property type="entry name" value="DUF2070_membrane"/>
</dbReference>
<organism evidence="3">
    <name type="scientific">groundwater metagenome</name>
    <dbReference type="NCBI Taxonomy" id="717931"/>
    <lineage>
        <taxon>unclassified sequences</taxon>
        <taxon>metagenomes</taxon>
        <taxon>ecological metagenomes</taxon>
    </lineage>
</organism>
<dbReference type="Pfam" id="PF09843">
    <property type="entry name" value="DUF2070"/>
    <property type="match status" value="1"/>
</dbReference>
<feature type="transmembrane region" description="Helical" evidence="1">
    <location>
        <begin position="156"/>
        <end position="174"/>
    </location>
</feature>
<feature type="transmembrane region" description="Helical" evidence="1">
    <location>
        <begin position="68"/>
        <end position="87"/>
    </location>
</feature>
<feature type="transmembrane region" description="Helical" evidence="1">
    <location>
        <begin position="126"/>
        <end position="144"/>
    </location>
</feature>
<feature type="transmembrane region" description="Helical" evidence="1">
    <location>
        <begin position="43"/>
        <end position="61"/>
    </location>
</feature>
<keyword evidence="1" id="KW-1133">Transmembrane helix</keyword>
<reference evidence="3" key="1">
    <citation type="submission" date="2014-09" db="EMBL/GenBank/DDBJ databases">
        <authorList>
            <person name="Probst J Alexander"/>
        </authorList>
    </citation>
    <scope>NUCLEOTIDE SEQUENCE</scope>
</reference>
<evidence type="ECO:0000259" key="2">
    <source>
        <dbReference type="Pfam" id="PF09843"/>
    </source>
</evidence>
<protein>
    <recommendedName>
        <fullName evidence="2">DUF2070 domain-containing protein</fullName>
    </recommendedName>
</protein>
<dbReference type="EMBL" id="CCXY01000111">
    <property type="protein sequence ID" value="CEG12156.1"/>
    <property type="molecule type" value="Genomic_DNA"/>
</dbReference>
<sequence>MTDDAKKATKYIKNVKFPRLTILIALDLLIPLVFSIVFSDFVFLLLFGIPSVIATFVPGGIKYRQAEIINFISTIIECIIFALGILISKEYAIPNIVYISLAVAISFTFAARIAIYMTLKMSLQKAIVRSSIRLLIAFFFFSFFKLGDVRFMGERLVLIVSMFTLIVITFIYLLSKPFEKTIGINPFDMVWAFANDWVNGTNTIESSLMKGSEEGSVVVHIINFTDKHGNLKANFIIPYIHPGPFGNVGSANMPKIFHENIEHSFTFHGSCTHELNLIKNSDVYAIMNDIKEKISELADRDNENVLTEYGKFISDGKISVLQVDSPSLKRVVFCDGDGDIDVGIGLACSDVFIDLHSSGNDEETINASTKRGMEIINKAGNLRVNLKEIESRKIRLGIAKGTVQDCDVRVAFFDLNEPFALLLFDSNNMQNQKILNILRQKFKFPIFTCTTDDHQRDNGKFMIEITKDDVNVVSNLIEKAMNDNGNVYVKFGKIEREVRVMGKEYEMLQAANFMTVLLKFLLPFLIFITVFFVFVAIVML</sequence>
<name>A0A098E9F5_9ZZZZ</name>
<evidence type="ECO:0000256" key="1">
    <source>
        <dbReference type="SAM" id="Phobius"/>
    </source>
</evidence>
<proteinExistence type="predicted"/>
<gene>
    <name evidence="3" type="ORF">MSIBF_A1990005</name>
</gene>